<keyword evidence="4" id="KW-0808">Transferase</keyword>
<dbReference type="InterPro" id="IPR029063">
    <property type="entry name" value="SAM-dependent_MTases_sf"/>
</dbReference>
<comment type="similarity">
    <text evidence="1">Belongs to the methyltransferase superfamily. L-isoaspartyl/D-aspartyl protein methyltransferase family.</text>
</comment>
<dbReference type="GO" id="GO:0032259">
    <property type="term" value="P:methylation"/>
    <property type="evidence" value="ECO:0007669"/>
    <property type="project" value="UniProtKB-KW"/>
</dbReference>
<dbReference type="PANTHER" id="PTHR11579">
    <property type="entry name" value="PROTEIN-L-ISOASPARTATE O-METHYLTRANSFERASE"/>
    <property type="match status" value="1"/>
</dbReference>
<dbReference type="InterPro" id="IPR000682">
    <property type="entry name" value="PCMT"/>
</dbReference>
<keyword evidence="5" id="KW-1185">Reference proteome</keyword>
<dbReference type="Pfam" id="PF01135">
    <property type="entry name" value="PCMT"/>
    <property type="match status" value="1"/>
</dbReference>
<reference evidence="4 5" key="1">
    <citation type="submission" date="2019-03" db="EMBL/GenBank/DDBJ databases">
        <title>Genomic Encyclopedia of Type Strains, Phase IV (KMG-IV): sequencing the most valuable type-strain genomes for metagenomic binning, comparative biology and taxonomic classification.</title>
        <authorList>
            <person name="Goeker M."/>
        </authorList>
    </citation>
    <scope>NUCLEOTIDE SEQUENCE [LARGE SCALE GENOMIC DNA]</scope>
    <source>
        <strain evidence="4 5">DSM 103792</strain>
    </source>
</reference>
<dbReference type="OrthoDB" id="9810066at2"/>
<evidence type="ECO:0000256" key="3">
    <source>
        <dbReference type="ARBA" id="ARBA00030757"/>
    </source>
</evidence>
<dbReference type="RefSeq" id="WP_133590253.1">
    <property type="nucleotide sequence ID" value="NZ_CP037953.1"/>
</dbReference>
<protein>
    <recommendedName>
        <fullName evidence="2">Protein-L-isoaspartate O-methyltransferase</fullName>
    </recommendedName>
    <alternativeName>
        <fullName evidence="3">Protein L-isoaspartyl methyltransferase</fullName>
    </alternativeName>
</protein>
<dbReference type="AlphaFoldDB" id="A0A4R6UN78"/>
<dbReference type="Gene3D" id="3.40.50.150">
    <property type="entry name" value="Vaccinia Virus protein VP39"/>
    <property type="match status" value="1"/>
</dbReference>
<dbReference type="CDD" id="cd02440">
    <property type="entry name" value="AdoMet_MTases"/>
    <property type="match status" value="1"/>
</dbReference>
<comment type="caution">
    <text evidence="4">The sequence shown here is derived from an EMBL/GenBank/DDBJ whole genome shotgun (WGS) entry which is preliminary data.</text>
</comment>
<dbReference type="EMBL" id="SNYM01000007">
    <property type="protein sequence ID" value="TDQ48391.1"/>
    <property type="molecule type" value="Genomic_DNA"/>
</dbReference>
<sequence>MSSLNTEKARFNMVEQQVRTWDVLDSRVLDLMASLPREQFVPARYTNLAFADVRIPLGHGQEMMPPREEGRLVQALDIQPGDSILEVGTGSGYVTALLASLGRHVYSVDIIPEFVTGAQSRLDNLNLGSKVTLEVGDASAGWDHYGPYDVIAITGSLIELPESFKRSLKVGGRLFAIEGEGPTSTAKLITRTGEESWTTENLFETQAVLLINAPTKPQFQF</sequence>
<accession>A0A4R6UN78</accession>
<evidence type="ECO:0000313" key="4">
    <source>
        <dbReference type="EMBL" id="TDQ48391.1"/>
    </source>
</evidence>
<evidence type="ECO:0000256" key="2">
    <source>
        <dbReference type="ARBA" id="ARBA00013346"/>
    </source>
</evidence>
<dbReference type="GO" id="GO:0004719">
    <property type="term" value="F:protein-L-isoaspartate (D-aspartate) O-methyltransferase activity"/>
    <property type="evidence" value="ECO:0007669"/>
    <property type="project" value="InterPro"/>
</dbReference>
<dbReference type="PANTHER" id="PTHR11579:SF18">
    <property type="entry name" value="PROTEIN-L-ISOASPARTATE O-METHYLTRANSFERASE"/>
    <property type="match status" value="1"/>
</dbReference>
<organism evidence="4 5">
    <name type="scientific">Permianibacter aggregans</name>
    <dbReference type="NCBI Taxonomy" id="1510150"/>
    <lineage>
        <taxon>Bacteria</taxon>
        <taxon>Pseudomonadati</taxon>
        <taxon>Pseudomonadota</taxon>
        <taxon>Gammaproteobacteria</taxon>
        <taxon>Pseudomonadales</taxon>
        <taxon>Pseudomonadaceae</taxon>
        <taxon>Permianibacter</taxon>
    </lineage>
</organism>
<proteinExistence type="inferred from homology"/>
<name>A0A4R6UN78_9GAMM</name>
<dbReference type="Proteomes" id="UP000295375">
    <property type="component" value="Unassembled WGS sequence"/>
</dbReference>
<evidence type="ECO:0000313" key="5">
    <source>
        <dbReference type="Proteomes" id="UP000295375"/>
    </source>
</evidence>
<dbReference type="GO" id="GO:0005737">
    <property type="term" value="C:cytoplasm"/>
    <property type="evidence" value="ECO:0007669"/>
    <property type="project" value="TreeGrafter"/>
</dbReference>
<gene>
    <name evidence="4" type="ORF">EV696_107127</name>
</gene>
<keyword evidence="4" id="KW-0489">Methyltransferase</keyword>
<evidence type="ECO:0000256" key="1">
    <source>
        <dbReference type="ARBA" id="ARBA00005369"/>
    </source>
</evidence>
<dbReference type="SUPFAM" id="SSF53335">
    <property type="entry name" value="S-adenosyl-L-methionine-dependent methyltransferases"/>
    <property type="match status" value="1"/>
</dbReference>